<reference evidence="1 2" key="1">
    <citation type="journal article" date="2011" name="J. Bacteriol.">
        <title>Genome sequence of Haloplasma contractile, an unusual contractile bacterium from a deep-sea anoxic brine lake.</title>
        <authorList>
            <person name="Antunes A."/>
            <person name="Alam I."/>
            <person name="El Dorry H."/>
            <person name="Siam R."/>
            <person name="Robertson A."/>
            <person name="Bajic V.B."/>
            <person name="Stingl U."/>
        </authorList>
    </citation>
    <scope>NUCLEOTIDE SEQUENCE [LARGE SCALE GENOMIC DNA]</scope>
    <source>
        <strain evidence="1 2">SSD-17B</strain>
    </source>
</reference>
<evidence type="ECO:0000313" key="2">
    <source>
        <dbReference type="Proteomes" id="UP000005707"/>
    </source>
</evidence>
<sequence>MNKSSLIKIFEDQSIGLTLTKEQEADILDLKSIIGENNVSLEADGKLLIKHYVGFVHINKTRLMIYPKITWYSSEEVFNQSFDLLVKMLYHSRFISIKRIPSPQKLSTYNGDLLELYITLFIDQLLNLLKRDVNRGYIQHSENQSFIKGKIDFTESIKQNSFRHHIHHVSYDDFSTNILLNRIFKTIIQHLIVITKIQENKIKLKQALLWLEDVKPIKITNEIWKTVKFTRLNSVYRPVFNMAKLFYENSQPNLNKGDDFTFSFLVPVNRLFEKYLFELISYNSENEKLTPKYQGPVNYLGKLNDKNFVQLNPDISLLDEHNQVRLILDAKYKEAIDQNGNLKISQSDIYQMLAYSVKNRCNHVALVYPKFLHYNENGPIISKIDIPVYNHTLQIKVVIIDLGEEFQMMSNILVNSLY</sequence>
<protein>
    <submittedName>
        <fullName evidence="1">McrC protein</fullName>
    </submittedName>
</protein>
<dbReference type="AlphaFoldDB" id="U2E9U8"/>
<proteinExistence type="predicted"/>
<keyword evidence="2" id="KW-1185">Reference proteome</keyword>
<dbReference type="PANTHER" id="PTHR38733">
    <property type="entry name" value="PROTEIN MCRC"/>
    <property type="match status" value="1"/>
</dbReference>
<accession>U2E9U8</accession>
<evidence type="ECO:0000313" key="1">
    <source>
        <dbReference type="EMBL" id="ERJ11903.1"/>
    </source>
</evidence>
<name>U2E9U8_9MOLU</name>
<dbReference type="EMBL" id="AFNU02000007">
    <property type="protein sequence ID" value="ERJ11903.1"/>
    <property type="molecule type" value="Genomic_DNA"/>
</dbReference>
<dbReference type="PANTHER" id="PTHR38733:SF1">
    <property type="entry name" value="TYPE IV METHYL-DIRECTED RESTRICTION ENZYME ECOKMCRBC"/>
    <property type="match status" value="1"/>
</dbReference>
<dbReference type="InterPro" id="IPR019292">
    <property type="entry name" value="McrC"/>
</dbReference>
<dbReference type="Pfam" id="PF10117">
    <property type="entry name" value="McrBC"/>
    <property type="match status" value="1"/>
</dbReference>
<organism evidence="1 2">
    <name type="scientific">Haloplasma contractile SSD-17B</name>
    <dbReference type="NCBI Taxonomy" id="1033810"/>
    <lineage>
        <taxon>Bacteria</taxon>
        <taxon>Bacillati</taxon>
        <taxon>Mycoplasmatota</taxon>
        <taxon>Mollicutes</taxon>
        <taxon>Haloplasmatales</taxon>
        <taxon>Haloplasmataceae</taxon>
        <taxon>Haloplasma</taxon>
    </lineage>
</organism>
<dbReference type="Proteomes" id="UP000005707">
    <property type="component" value="Unassembled WGS sequence"/>
</dbReference>
<dbReference type="InParanoid" id="U2E9U8"/>
<gene>
    <name evidence="1" type="ORF">HLPCO_002143</name>
</gene>
<dbReference type="RefSeq" id="WP_008827438.1">
    <property type="nucleotide sequence ID" value="NZ_AFNU02000007.1"/>
</dbReference>
<comment type="caution">
    <text evidence="1">The sequence shown here is derived from an EMBL/GenBank/DDBJ whole genome shotgun (WGS) entry which is preliminary data.</text>
</comment>
<dbReference type="eggNOG" id="COG4268">
    <property type="taxonomic scope" value="Bacteria"/>
</dbReference>
<dbReference type="OrthoDB" id="9786961at2"/>
<reference evidence="1 2" key="2">
    <citation type="journal article" date="2013" name="PLoS ONE">
        <title>INDIGO - INtegrated Data Warehouse of MIcrobial GenOmes with Examples from the Red Sea Extremophiles.</title>
        <authorList>
            <person name="Alam I."/>
            <person name="Antunes A."/>
            <person name="Kamau A.A."/>
            <person name="Ba Alawi W."/>
            <person name="Kalkatawi M."/>
            <person name="Stingl U."/>
            <person name="Bajic V.B."/>
        </authorList>
    </citation>
    <scope>NUCLEOTIDE SEQUENCE [LARGE SCALE GENOMIC DNA]</scope>
    <source>
        <strain evidence="1 2">SSD-17B</strain>
    </source>
</reference>
<dbReference type="STRING" id="1033810.HLPCO_002143"/>